<proteinExistence type="predicted"/>
<evidence type="ECO:0000313" key="4">
    <source>
        <dbReference type="EMBL" id="KAK5989536.1"/>
    </source>
</evidence>
<feature type="region of interest" description="Disordered" evidence="1">
    <location>
        <begin position="247"/>
        <end position="313"/>
    </location>
</feature>
<dbReference type="InterPro" id="IPR041622">
    <property type="entry name" value="SLATT_fungi"/>
</dbReference>
<gene>
    <name evidence="4" type="ORF">PT974_11063</name>
</gene>
<feature type="region of interest" description="Disordered" evidence="1">
    <location>
        <begin position="20"/>
        <end position="51"/>
    </location>
</feature>
<comment type="caution">
    <text evidence="4">The sequence shown here is derived from an EMBL/GenBank/DDBJ whole genome shotgun (WGS) entry which is preliminary data.</text>
</comment>
<feature type="domain" description="SMODS and SLOG-associating 2TM effector" evidence="3">
    <location>
        <begin position="121"/>
        <end position="239"/>
    </location>
</feature>
<feature type="transmembrane region" description="Helical" evidence="2">
    <location>
        <begin position="138"/>
        <end position="160"/>
    </location>
</feature>
<dbReference type="EMBL" id="JAVFKD010000015">
    <property type="protein sequence ID" value="KAK5989536.1"/>
    <property type="molecule type" value="Genomic_DNA"/>
</dbReference>
<feature type="compositionally biased region" description="Low complexity" evidence="1">
    <location>
        <begin position="35"/>
        <end position="51"/>
    </location>
</feature>
<dbReference type="Proteomes" id="UP001338125">
    <property type="component" value="Unassembled WGS sequence"/>
</dbReference>
<evidence type="ECO:0000256" key="1">
    <source>
        <dbReference type="SAM" id="MobiDB-lite"/>
    </source>
</evidence>
<dbReference type="PANTHER" id="PTHR38793">
    <property type="entry name" value="SLATT_FUNGAL DOMAIN-CONTAINING PROTEIN-RELATED"/>
    <property type="match status" value="1"/>
</dbReference>
<dbReference type="PANTHER" id="PTHR38793:SF3">
    <property type="entry name" value="SMODS AND SLOG-ASSOCIATING 2TM EFFECTOR DOMAIN-CONTAINING PROTEIN"/>
    <property type="match status" value="1"/>
</dbReference>
<feature type="compositionally biased region" description="Polar residues" evidence="1">
    <location>
        <begin position="262"/>
        <end position="271"/>
    </location>
</feature>
<feature type="transmembrane region" description="Helical" evidence="2">
    <location>
        <begin position="166"/>
        <end position="184"/>
    </location>
</feature>
<protein>
    <recommendedName>
        <fullName evidence="3">SMODS and SLOG-associating 2TM effector domain-containing protein</fullName>
    </recommendedName>
</protein>
<keyword evidence="2" id="KW-1133">Transmembrane helix</keyword>
<sequence>MADKIVQQVGRLAQMGLAKLAAVAPPPQEPDVEQQQHQQQHQQQQQQQRQQYMRYPNGERGYQENKLQRQLTITRTDHETLVPSNDKLLAFRSLTGIDTVPALANAGHAIRAAPNVGIYPRVVDAEKKAAKSYGRYHILINVCLGTSIVVGASLTALGAANGSRHAVTAFGAINTIMAAILTYLKGSGLPDRFKNHETEWKEIREHVEQREREFCLAGCPLDVEEEVIIIEEMYNRAKSELESGKAMGVRGSMNGHHYGNAPQRQMSQRRSFVQPEQAIQRPPATKTLQTTPEEQEDAPSPTTLGEKSGPRYT</sequence>
<name>A0ABR0SCG2_9HYPO</name>
<dbReference type="NCBIfam" id="NF033635">
    <property type="entry name" value="SLATT_fungal"/>
    <property type="match status" value="1"/>
</dbReference>
<evidence type="ECO:0000256" key="2">
    <source>
        <dbReference type="SAM" id="Phobius"/>
    </source>
</evidence>
<dbReference type="Pfam" id="PF18142">
    <property type="entry name" value="SLATT_fungal"/>
    <property type="match status" value="1"/>
</dbReference>
<keyword evidence="2" id="KW-0812">Transmembrane</keyword>
<evidence type="ECO:0000313" key="5">
    <source>
        <dbReference type="Proteomes" id="UP001338125"/>
    </source>
</evidence>
<reference evidence="4 5" key="1">
    <citation type="submission" date="2024-01" db="EMBL/GenBank/DDBJ databases">
        <title>Complete genome of Cladobotryum mycophilum ATHUM6906.</title>
        <authorList>
            <person name="Christinaki A.C."/>
            <person name="Myridakis A.I."/>
            <person name="Kouvelis V.N."/>
        </authorList>
    </citation>
    <scope>NUCLEOTIDE SEQUENCE [LARGE SCALE GENOMIC DNA]</scope>
    <source>
        <strain evidence="4 5">ATHUM6906</strain>
    </source>
</reference>
<organism evidence="4 5">
    <name type="scientific">Cladobotryum mycophilum</name>
    <dbReference type="NCBI Taxonomy" id="491253"/>
    <lineage>
        <taxon>Eukaryota</taxon>
        <taxon>Fungi</taxon>
        <taxon>Dikarya</taxon>
        <taxon>Ascomycota</taxon>
        <taxon>Pezizomycotina</taxon>
        <taxon>Sordariomycetes</taxon>
        <taxon>Hypocreomycetidae</taxon>
        <taxon>Hypocreales</taxon>
        <taxon>Hypocreaceae</taxon>
        <taxon>Cladobotryum</taxon>
    </lineage>
</organism>
<keyword evidence="5" id="KW-1185">Reference proteome</keyword>
<accession>A0ABR0SCG2</accession>
<keyword evidence="2" id="KW-0472">Membrane</keyword>
<evidence type="ECO:0000259" key="3">
    <source>
        <dbReference type="Pfam" id="PF18142"/>
    </source>
</evidence>